<evidence type="ECO:0000313" key="2">
    <source>
        <dbReference type="EMBL" id="CZR53387.1"/>
    </source>
</evidence>
<gene>
    <name evidence="2" type="ORF">PAC_03265</name>
</gene>
<protein>
    <submittedName>
        <fullName evidence="2">Uncharacterized protein</fullName>
    </submittedName>
</protein>
<evidence type="ECO:0000256" key="1">
    <source>
        <dbReference type="SAM" id="Phobius"/>
    </source>
</evidence>
<feature type="transmembrane region" description="Helical" evidence="1">
    <location>
        <begin position="119"/>
        <end position="137"/>
    </location>
</feature>
<proteinExistence type="predicted"/>
<sequence length="175" mass="19078">MTSKLPPSTHAIARIAIRGLALLTSSAVLTIATYLSIAFHRINVFSVSGAGIAFLTDFFEIITSLDFSCAQPVLIIIIDLVAACLGIWGMSFGIFDLHYQVPVISKELSWQKIEKAETAVLAVVVVMLAVWVCVDCCKGKRRRKERDESIAVPLGDVGASEGNTAHLDSRRYIVR</sequence>
<organism evidence="2 3">
    <name type="scientific">Phialocephala subalpina</name>
    <dbReference type="NCBI Taxonomy" id="576137"/>
    <lineage>
        <taxon>Eukaryota</taxon>
        <taxon>Fungi</taxon>
        <taxon>Dikarya</taxon>
        <taxon>Ascomycota</taxon>
        <taxon>Pezizomycotina</taxon>
        <taxon>Leotiomycetes</taxon>
        <taxon>Helotiales</taxon>
        <taxon>Mollisiaceae</taxon>
        <taxon>Phialocephala</taxon>
        <taxon>Phialocephala fortinii species complex</taxon>
    </lineage>
</organism>
<dbReference type="EMBL" id="FJOG01000003">
    <property type="protein sequence ID" value="CZR53387.1"/>
    <property type="molecule type" value="Genomic_DNA"/>
</dbReference>
<keyword evidence="1" id="KW-0472">Membrane</keyword>
<keyword evidence="3" id="KW-1185">Reference proteome</keyword>
<dbReference type="Proteomes" id="UP000184330">
    <property type="component" value="Unassembled WGS sequence"/>
</dbReference>
<keyword evidence="1" id="KW-0812">Transmembrane</keyword>
<keyword evidence="1" id="KW-1133">Transmembrane helix</keyword>
<feature type="transmembrane region" description="Helical" evidence="1">
    <location>
        <begin position="20"/>
        <end position="39"/>
    </location>
</feature>
<reference evidence="2 3" key="1">
    <citation type="submission" date="2016-03" db="EMBL/GenBank/DDBJ databases">
        <authorList>
            <person name="Ploux O."/>
        </authorList>
    </citation>
    <scope>NUCLEOTIDE SEQUENCE [LARGE SCALE GENOMIC DNA]</scope>
    <source>
        <strain evidence="2 3">UAMH 11012</strain>
    </source>
</reference>
<accession>A0A1L7WKT7</accession>
<name>A0A1L7WKT7_9HELO</name>
<feature type="transmembrane region" description="Helical" evidence="1">
    <location>
        <begin position="74"/>
        <end position="99"/>
    </location>
</feature>
<evidence type="ECO:0000313" key="3">
    <source>
        <dbReference type="Proteomes" id="UP000184330"/>
    </source>
</evidence>
<dbReference type="AlphaFoldDB" id="A0A1L7WKT7"/>